<dbReference type="EMBL" id="SZOH01000809">
    <property type="protein sequence ID" value="TKJ03670.1"/>
    <property type="molecule type" value="Genomic_DNA"/>
</dbReference>
<reference evidence="1 2" key="1">
    <citation type="journal article" date="2019" name="Environ. Microbiol.">
        <title>An active ?-lactamase is a part of an orchestrated cell wall stress resistance network of Bacillus subtilis and related rhizosphere species.</title>
        <authorList>
            <person name="Bucher T."/>
            <person name="Keren-Paz A."/>
            <person name="Hausser J."/>
            <person name="Olender T."/>
            <person name="Cytryn E."/>
            <person name="Kolodkin-Gal I."/>
        </authorList>
    </citation>
    <scope>NUCLEOTIDE SEQUENCE [LARGE SCALE GENOMIC DNA]</scope>
    <source>
        <strain evidence="1 2">I32</strain>
    </source>
</reference>
<protein>
    <submittedName>
        <fullName evidence="1">DUF1349 domain-containing protein</fullName>
    </submittedName>
</protein>
<sequence>FYTCNLANNKGFETEFLNFTIEEL</sequence>
<comment type="caution">
    <text evidence="1">The sequence shown here is derived from an EMBL/GenBank/DDBJ whole genome shotgun (WGS) entry which is preliminary data.</text>
</comment>
<evidence type="ECO:0000313" key="2">
    <source>
        <dbReference type="Proteomes" id="UP000308444"/>
    </source>
</evidence>
<name>A0A9X9AAC9_BACCE</name>
<proteinExistence type="predicted"/>
<evidence type="ECO:0000313" key="1">
    <source>
        <dbReference type="EMBL" id="TKJ03670.1"/>
    </source>
</evidence>
<organism evidence="1 2">
    <name type="scientific">Bacillus cereus</name>
    <dbReference type="NCBI Taxonomy" id="1396"/>
    <lineage>
        <taxon>Bacteria</taxon>
        <taxon>Bacillati</taxon>
        <taxon>Bacillota</taxon>
        <taxon>Bacilli</taxon>
        <taxon>Bacillales</taxon>
        <taxon>Bacillaceae</taxon>
        <taxon>Bacillus</taxon>
        <taxon>Bacillus cereus group</taxon>
    </lineage>
</organism>
<gene>
    <name evidence="1" type="ORF">FC695_13495</name>
</gene>
<dbReference type="Proteomes" id="UP000308444">
    <property type="component" value="Unassembled WGS sequence"/>
</dbReference>
<accession>A0A9X9AAC9</accession>
<dbReference type="AlphaFoldDB" id="A0A9X9AAC9"/>
<feature type="non-terminal residue" evidence="1">
    <location>
        <position position="1"/>
    </location>
</feature>